<evidence type="ECO:0000256" key="2">
    <source>
        <dbReference type="ARBA" id="ARBA00009695"/>
    </source>
</evidence>
<evidence type="ECO:0000256" key="1">
    <source>
        <dbReference type="ARBA" id="ARBA00004496"/>
    </source>
</evidence>
<dbReference type="PANTHER" id="PTHR33602">
    <property type="entry name" value="REGULATORY PROTEIN RECX FAMILY PROTEIN"/>
    <property type="match status" value="1"/>
</dbReference>
<evidence type="ECO:0000256" key="3">
    <source>
        <dbReference type="ARBA" id="ARBA00018111"/>
    </source>
</evidence>
<evidence type="ECO:0000259" key="8">
    <source>
        <dbReference type="Pfam" id="PF21981"/>
    </source>
</evidence>
<dbReference type="Proteomes" id="UP001596023">
    <property type="component" value="Unassembled WGS sequence"/>
</dbReference>
<comment type="subcellular location">
    <subcellularLocation>
        <location evidence="1 5">Cytoplasm</location>
    </subcellularLocation>
</comment>
<evidence type="ECO:0000256" key="6">
    <source>
        <dbReference type="SAM" id="MobiDB-lite"/>
    </source>
</evidence>
<comment type="caution">
    <text evidence="10">The sequence shown here is derived from an EMBL/GenBank/DDBJ whole genome shotgun (WGS) entry which is preliminary data.</text>
</comment>
<evidence type="ECO:0000256" key="5">
    <source>
        <dbReference type="HAMAP-Rule" id="MF_01114"/>
    </source>
</evidence>
<comment type="function">
    <text evidence="5">Modulates RecA activity.</text>
</comment>
<evidence type="ECO:0000313" key="10">
    <source>
        <dbReference type="EMBL" id="MFC4674922.1"/>
    </source>
</evidence>
<keyword evidence="4 5" id="KW-0963">Cytoplasm</keyword>
<dbReference type="Pfam" id="PF21981">
    <property type="entry name" value="RecX_HTH3"/>
    <property type="match status" value="1"/>
</dbReference>
<evidence type="ECO:0000256" key="4">
    <source>
        <dbReference type="ARBA" id="ARBA00022490"/>
    </source>
</evidence>
<evidence type="ECO:0000259" key="7">
    <source>
        <dbReference type="Pfam" id="PF02631"/>
    </source>
</evidence>
<feature type="region of interest" description="Disordered" evidence="6">
    <location>
        <begin position="1"/>
        <end position="22"/>
    </location>
</feature>
<organism evidence="10 11">
    <name type="scientific">Dysgonomonas termitidis</name>
    <dbReference type="NCBI Taxonomy" id="1516126"/>
    <lineage>
        <taxon>Bacteria</taxon>
        <taxon>Pseudomonadati</taxon>
        <taxon>Bacteroidota</taxon>
        <taxon>Bacteroidia</taxon>
        <taxon>Bacteroidales</taxon>
        <taxon>Dysgonomonadaceae</taxon>
        <taxon>Dysgonomonas</taxon>
    </lineage>
</organism>
<feature type="domain" description="RecX third three-helical" evidence="8">
    <location>
        <begin position="123"/>
        <end position="163"/>
    </location>
</feature>
<dbReference type="InterPro" id="IPR003783">
    <property type="entry name" value="Regulatory_RecX"/>
</dbReference>
<dbReference type="InterPro" id="IPR053924">
    <property type="entry name" value="RecX_HTH_2nd"/>
</dbReference>
<dbReference type="RefSeq" id="WP_379997645.1">
    <property type="nucleotide sequence ID" value="NZ_JBHSGN010000084.1"/>
</dbReference>
<proteinExistence type="inferred from homology"/>
<dbReference type="InterPro" id="IPR053926">
    <property type="entry name" value="RecX_HTH_1st"/>
</dbReference>
<dbReference type="Pfam" id="PF02631">
    <property type="entry name" value="RecX_HTH2"/>
    <property type="match status" value="1"/>
</dbReference>
<reference evidence="11" key="1">
    <citation type="journal article" date="2019" name="Int. J. Syst. Evol. Microbiol.">
        <title>The Global Catalogue of Microorganisms (GCM) 10K type strain sequencing project: providing services to taxonomists for standard genome sequencing and annotation.</title>
        <authorList>
            <consortium name="The Broad Institute Genomics Platform"/>
            <consortium name="The Broad Institute Genome Sequencing Center for Infectious Disease"/>
            <person name="Wu L."/>
            <person name="Ma J."/>
        </authorList>
    </citation>
    <scope>NUCLEOTIDE SEQUENCE [LARGE SCALE GENOMIC DNA]</scope>
    <source>
        <strain evidence="11">CCUG 66188</strain>
    </source>
</reference>
<feature type="domain" description="RecX second three-helical" evidence="7">
    <location>
        <begin position="71"/>
        <end position="107"/>
    </location>
</feature>
<comment type="similarity">
    <text evidence="2 5">Belongs to the RecX family.</text>
</comment>
<accession>A0ABV9KXF0</accession>
<protein>
    <recommendedName>
        <fullName evidence="3 5">Regulatory protein RecX</fullName>
    </recommendedName>
</protein>
<keyword evidence="11" id="KW-1185">Reference proteome</keyword>
<dbReference type="PANTHER" id="PTHR33602:SF1">
    <property type="entry name" value="REGULATORY PROTEIN RECX FAMILY PROTEIN"/>
    <property type="match status" value="1"/>
</dbReference>
<feature type="compositionally biased region" description="Basic and acidic residues" evidence="6">
    <location>
        <begin position="1"/>
        <end position="16"/>
    </location>
</feature>
<name>A0ABV9KXF0_9BACT</name>
<dbReference type="HAMAP" id="MF_01114">
    <property type="entry name" value="RecX"/>
    <property type="match status" value="1"/>
</dbReference>
<feature type="domain" description="RecX first three-helical" evidence="9">
    <location>
        <begin position="25"/>
        <end position="64"/>
    </location>
</feature>
<sequence>MKSDNQGKNSSPKERPGGVVSEPQALNRAAAYCSKAERCEFDVRKKLVAWELPDEAVKRILDRLKKERYLDDARFAGSFINDKLKFNRWGKTKIVYELRKRNIPESVYNPILEDLSGDEYEKQLMHILSIKVKSVKAKTEYDRKTRLIRFALGRGFSMDLAIRCVDKLLGGDYEEFIP</sequence>
<dbReference type="Pfam" id="PF21982">
    <property type="entry name" value="RecX_HTH1"/>
    <property type="match status" value="1"/>
</dbReference>
<gene>
    <name evidence="5" type="primary">recX</name>
    <name evidence="10" type="ORF">ACFO6W_14560</name>
</gene>
<dbReference type="Gene3D" id="1.10.10.10">
    <property type="entry name" value="Winged helix-like DNA-binding domain superfamily/Winged helix DNA-binding domain"/>
    <property type="match status" value="2"/>
</dbReference>
<evidence type="ECO:0000259" key="9">
    <source>
        <dbReference type="Pfam" id="PF21982"/>
    </source>
</evidence>
<dbReference type="InterPro" id="IPR036388">
    <property type="entry name" value="WH-like_DNA-bd_sf"/>
</dbReference>
<evidence type="ECO:0000313" key="11">
    <source>
        <dbReference type="Proteomes" id="UP001596023"/>
    </source>
</evidence>
<dbReference type="EMBL" id="JBHSGN010000084">
    <property type="protein sequence ID" value="MFC4674922.1"/>
    <property type="molecule type" value="Genomic_DNA"/>
</dbReference>
<dbReference type="InterPro" id="IPR053925">
    <property type="entry name" value="RecX_HTH_3rd"/>
</dbReference>